<dbReference type="GO" id="GO:0009694">
    <property type="term" value="P:jasmonic acid metabolic process"/>
    <property type="evidence" value="ECO:0007669"/>
    <property type="project" value="TreeGrafter"/>
</dbReference>
<dbReference type="InterPro" id="IPR000073">
    <property type="entry name" value="AB_hydrolase_1"/>
</dbReference>
<dbReference type="FunFam" id="3.40.50.1820:FF:000051">
    <property type="entry name" value="(S)-hydroxynitrile lyase"/>
    <property type="match status" value="1"/>
</dbReference>
<accession>A0A8S0RN16</accession>
<proteinExistence type="predicted"/>
<evidence type="ECO:0000313" key="2">
    <source>
        <dbReference type="EMBL" id="CAA2981295.1"/>
    </source>
</evidence>
<dbReference type="AlphaFoldDB" id="A0A8S0RN16"/>
<organism evidence="2 3">
    <name type="scientific">Olea europaea subsp. europaea</name>
    <dbReference type="NCBI Taxonomy" id="158383"/>
    <lineage>
        <taxon>Eukaryota</taxon>
        <taxon>Viridiplantae</taxon>
        <taxon>Streptophyta</taxon>
        <taxon>Embryophyta</taxon>
        <taxon>Tracheophyta</taxon>
        <taxon>Spermatophyta</taxon>
        <taxon>Magnoliopsida</taxon>
        <taxon>eudicotyledons</taxon>
        <taxon>Gunneridae</taxon>
        <taxon>Pentapetalae</taxon>
        <taxon>asterids</taxon>
        <taxon>lamiids</taxon>
        <taxon>Lamiales</taxon>
        <taxon>Oleaceae</taxon>
        <taxon>Oleeae</taxon>
        <taxon>Olea</taxon>
    </lineage>
</organism>
<dbReference type="SUPFAM" id="SSF53474">
    <property type="entry name" value="alpha/beta-Hydrolases"/>
    <property type="match status" value="1"/>
</dbReference>
<dbReference type="EMBL" id="CACTIH010003667">
    <property type="protein sequence ID" value="CAA2981295.1"/>
    <property type="molecule type" value="Genomic_DNA"/>
</dbReference>
<comment type="caution">
    <text evidence="2">The sequence shown here is derived from an EMBL/GenBank/DDBJ whole genome shotgun (WGS) entry which is preliminary data.</text>
</comment>
<dbReference type="InterPro" id="IPR029058">
    <property type="entry name" value="AB_hydrolase_fold"/>
</dbReference>
<dbReference type="GO" id="GO:0080030">
    <property type="term" value="F:methyl indole-3-acetate esterase activity"/>
    <property type="evidence" value="ECO:0007669"/>
    <property type="project" value="TreeGrafter"/>
</dbReference>
<dbReference type="InterPro" id="IPR045889">
    <property type="entry name" value="MES/HNL"/>
</dbReference>
<evidence type="ECO:0000259" key="1">
    <source>
        <dbReference type="Pfam" id="PF12697"/>
    </source>
</evidence>
<evidence type="ECO:0000313" key="3">
    <source>
        <dbReference type="Proteomes" id="UP000594638"/>
    </source>
</evidence>
<dbReference type="PANTHER" id="PTHR10992:SF1066">
    <property type="entry name" value="METHYL JASMONATE ESTERASE 1"/>
    <property type="match status" value="1"/>
</dbReference>
<dbReference type="OrthoDB" id="408373at2759"/>
<dbReference type="Proteomes" id="UP000594638">
    <property type="component" value="Unassembled WGS sequence"/>
</dbReference>
<dbReference type="GO" id="GO:0080032">
    <property type="term" value="F:methyl jasmonate esterase activity"/>
    <property type="evidence" value="ECO:0007669"/>
    <property type="project" value="TreeGrafter"/>
</dbReference>
<dbReference type="Pfam" id="PF12697">
    <property type="entry name" value="Abhydrolase_6"/>
    <property type="match status" value="1"/>
</dbReference>
<dbReference type="Gene3D" id="3.40.50.1820">
    <property type="entry name" value="alpha/beta hydrolase"/>
    <property type="match status" value="1"/>
</dbReference>
<reference evidence="2 3" key="1">
    <citation type="submission" date="2019-12" db="EMBL/GenBank/DDBJ databases">
        <authorList>
            <person name="Alioto T."/>
            <person name="Alioto T."/>
            <person name="Gomez Garrido J."/>
        </authorList>
    </citation>
    <scope>NUCLEOTIDE SEQUENCE [LARGE SCALE GENOMIC DNA]</scope>
</reference>
<feature type="domain" description="AB hydrolase-1" evidence="1">
    <location>
        <begin position="10"/>
        <end position="250"/>
    </location>
</feature>
<dbReference type="Gramene" id="OE9A036882T2">
    <property type="protein sequence ID" value="OE9A036882C2"/>
    <property type="gene ID" value="OE9A036882"/>
</dbReference>
<dbReference type="GO" id="GO:0009696">
    <property type="term" value="P:salicylic acid metabolic process"/>
    <property type="evidence" value="ECO:0007669"/>
    <property type="project" value="TreeGrafter"/>
</dbReference>
<gene>
    <name evidence="2" type="ORF">OLEA9_A036882</name>
</gene>
<protein>
    <submittedName>
        <fullName evidence="2">Salicylic acid-binding 2-like</fullName>
    </submittedName>
</protein>
<name>A0A8S0RN16_OLEEU</name>
<dbReference type="PANTHER" id="PTHR10992">
    <property type="entry name" value="METHYLESTERASE FAMILY MEMBER"/>
    <property type="match status" value="1"/>
</dbReference>
<keyword evidence="3" id="KW-1185">Reference proteome</keyword>
<sequence length="261" mass="29491">MEKSEKQKHFVLVHGACHGAWCWYKLVTLLRSKGHRVTVLDMAAAGVHPKRLEELTSFTDYCSPLLEFMAALAPDERMILVGHSLGGICISLAMERFPRKIEVAVFVAAFMPGPELDILATSQECQKQLDSYMDSQLTFGNGVDKHPTSILLGPNCLSRKLYQLSPPEDLALATLLMRPVAFHHGPDFLKEMALSKENYGLVRRVYLICESDNILKQGFQRWMIENNPSDEVKMISGADHMAMFSKPEELCFRLQEIAENY</sequence>
<dbReference type="GO" id="GO:0080031">
    <property type="term" value="F:methyl salicylate esterase activity"/>
    <property type="evidence" value="ECO:0007669"/>
    <property type="project" value="TreeGrafter"/>
</dbReference>